<protein>
    <recommendedName>
        <fullName evidence="3">Vibrio phage CTXphi pIII N-terminal N1 domain-containing protein</fullName>
    </recommendedName>
</protein>
<feature type="transmembrane region" description="Helical" evidence="2">
    <location>
        <begin position="407"/>
        <end position="426"/>
    </location>
</feature>
<dbReference type="Pfam" id="PF16710">
    <property type="entry name" value="CTXphi_pIII-N1"/>
    <property type="match status" value="1"/>
</dbReference>
<dbReference type="AlphaFoldDB" id="A0A0D4CCW9"/>
<keyword evidence="2" id="KW-0472">Membrane</keyword>
<sequence length="427" mass="47623">MAGSLWLSGHHYRLCVGLIFGLREEGERSPFFMRYFLLFLTLLFLSPSVTASAINCDPNTTTSHQLLFGFGSPIVQSVLFDGCMLDIEKDDYGFVWSCLSNENGDYCKGLYKPRFSQGVSPNWPMCDLSGASAERCIYPYCPEGEECVPLPPSPPSDSPVDGLSSSFKSAFNQVYKNQSEMASTLNHVSGQVSHSQDMVQLNTKFHADRVLESVTAVNNRLGGQMEYLEEIRIDVWDTQREVRKAKDELYSRVAAVSYDVLYSELNVLRAIDELKDSLGGTVVPPNPDQPNPTPPDSSSPNYTGALNTISKKLNTLETISQQLDTMNTALSGRCSNPERCQFPIREAETELETAQQNLKQMINEKITQSALHQFKGSAAVPSFCSYVEAFGYNLCFDFSLFSENLHIIRMIVLAMAYILAAMLILFR</sequence>
<reference evidence="4" key="1">
    <citation type="submission" date="2014-08" db="EMBL/GenBank/DDBJ databases">
        <title>Annual summer monitoring of river water.</title>
        <authorList>
            <person name="Pisanov R.V."/>
            <person name="Monakhova E.V."/>
            <person name="Kermanov A.V."/>
            <person name="Ezjova M.I."/>
        </authorList>
    </citation>
    <scope>NUCLEOTIDE SEQUENCE</scope>
    <source>
        <strain evidence="4">RND81</strain>
    </source>
</reference>
<dbReference type="PATRIC" id="fig|666.1990.peg.2770"/>
<keyword evidence="2" id="KW-1133">Transmembrane helix</keyword>
<feature type="domain" description="Vibrio phage CTXphi pIII N-terminal N1" evidence="3">
    <location>
        <begin position="33"/>
        <end position="143"/>
    </location>
</feature>
<accession>A0A0D4CCW9</accession>
<evidence type="ECO:0000256" key="2">
    <source>
        <dbReference type="SAM" id="Phobius"/>
    </source>
</evidence>
<evidence type="ECO:0000256" key="1">
    <source>
        <dbReference type="SAM" id="MobiDB-lite"/>
    </source>
</evidence>
<feature type="compositionally biased region" description="Pro residues" evidence="1">
    <location>
        <begin position="284"/>
        <end position="297"/>
    </location>
</feature>
<dbReference type="EMBL" id="KM401563">
    <property type="protein sequence ID" value="AJT46620.1"/>
    <property type="molecule type" value="Genomic_DNA"/>
</dbReference>
<dbReference type="InterPro" id="IPR038618">
    <property type="entry name" value="CTXphi_pIII_N1_sf"/>
</dbReference>
<dbReference type="Gene3D" id="2.40.30.280">
    <property type="entry name" value="Vibrio phage CTXphi pIII, N-terminal N1 domain"/>
    <property type="match status" value="1"/>
</dbReference>
<dbReference type="InterPro" id="IPR032014">
    <property type="entry name" value="CTXphi_pIII-N1"/>
</dbReference>
<proteinExistence type="predicted"/>
<keyword evidence="2" id="KW-0812">Transmembrane</keyword>
<evidence type="ECO:0000313" key="4">
    <source>
        <dbReference type="EMBL" id="AJT46620.1"/>
    </source>
</evidence>
<feature type="region of interest" description="Disordered" evidence="1">
    <location>
        <begin position="279"/>
        <end position="302"/>
    </location>
</feature>
<evidence type="ECO:0000259" key="3">
    <source>
        <dbReference type="Pfam" id="PF16710"/>
    </source>
</evidence>
<name>A0A0D4CCW9_VIBCL</name>
<organism evidence="4">
    <name type="scientific">Vibrio cholerae</name>
    <dbReference type="NCBI Taxonomy" id="666"/>
    <lineage>
        <taxon>Bacteria</taxon>
        <taxon>Pseudomonadati</taxon>
        <taxon>Pseudomonadota</taxon>
        <taxon>Gammaproteobacteria</taxon>
        <taxon>Vibrionales</taxon>
        <taxon>Vibrionaceae</taxon>
        <taxon>Vibrio</taxon>
    </lineage>
</organism>